<comment type="similarity">
    <text evidence="2 8">Belongs to the pantothenate synthetase family.</text>
</comment>
<sequence length="292" mass="32684">MITIYEQHELKKWVLQQKGDKRSIGFVPTMGYLHEGHLSLIKKAKEENDAVIVSIFVNPLQFGPNEDFDRYPRDIERDSRLAQEAGADLLFHPSVEVMYPFEPAVTVKVNRRADVLCGSSRIGHFDGVATVVAKLFHLTEPSRAYFGLKDAQQVAVIEAMTGDLNFPVEIVPCDTVREQDGLAKSSRNVFLTDEEREEAKVIYASLTEVKDLLLSGVNPLSAKEKLEELLKKKLTGTVDYAEILSYPELKEPSSDSTRLIAAAAVKYSKARLIDNVLIELTPDGKKEVENHV</sequence>
<dbReference type="PANTHER" id="PTHR21299">
    <property type="entry name" value="CYTIDYLATE KINASE/PANTOATE-BETA-ALANINE LIGASE"/>
    <property type="match status" value="1"/>
</dbReference>
<dbReference type="PANTHER" id="PTHR21299:SF1">
    <property type="entry name" value="PANTOATE--BETA-ALANINE LIGASE"/>
    <property type="match status" value="1"/>
</dbReference>
<feature type="binding site" evidence="8">
    <location>
        <begin position="30"/>
        <end position="37"/>
    </location>
    <ligand>
        <name>ATP</name>
        <dbReference type="ChEBI" id="CHEBI:30616"/>
    </ligand>
</feature>
<dbReference type="FunFam" id="3.40.50.620:FF:000013">
    <property type="entry name" value="Pantothenate synthetase"/>
    <property type="match status" value="1"/>
</dbReference>
<dbReference type="EC" id="6.3.2.1" evidence="8"/>
<evidence type="ECO:0000256" key="6">
    <source>
        <dbReference type="ARBA" id="ARBA00022840"/>
    </source>
</evidence>
<protein>
    <recommendedName>
        <fullName evidence="8">Pantothenate synthetase</fullName>
        <shortName evidence="8">PS</shortName>
        <ecNumber evidence="8">6.3.2.1</ecNumber>
    </recommendedName>
    <alternativeName>
        <fullName evidence="8">Pantoate--beta-alanine ligase</fullName>
    </alternativeName>
    <alternativeName>
        <fullName evidence="8">Pantoate-activating enzyme</fullName>
    </alternativeName>
</protein>
<dbReference type="InterPro" id="IPR004821">
    <property type="entry name" value="Cyt_trans-like"/>
</dbReference>
<evidence type="ECO:0000256" key="7">
    <source>
        <dbReference type="ARBA" id="ARBA00048258"/>
    </source>
</evidence>
<comment type="subcellular location">
    <subcellularLocation>
        <location evidence="8">Cytoplasm</location>
    </subcellularLocation>
</comment>
<feature type="binding site" evidence="8">
    <location>
        <position position="153"/>
    </location>
    <ligand>
        <name>(R)-pantoate</name>
        <dbReference type="ChEBI" id="CHEBI:15980"/>
    </ligand>
</feature>
<name>A0A235FBC7_9BACL</name>
<dbReference type="GO" id="GO:0015940">
    <property type="term" value="P:pantothenate biosynthetic process"/>
    <property type="evidence" value="ECO:0007669"/>
    <property type="project" value="UniProtKB-UniRule"/>
</dbReference>
<keyword evidence="6 8" id="KW-0067">ATP-binding</keyword>
<dbReference type="Gene3D" id="3.30.1300.10">
    <property type="entry name" value="Pantoate-beta-alanine ligase, C-terminal domain"/>
    <property type="match status" value="1"/>
</dbReference>
<evidence type="ECO:0000313" key="9">
    <source>
        <dbReference type="EMBL" id="OYD58552.1"/>
    </source>
</evidence>
<dbReference type="InterPro" id="IPR003721">
    <property type="entry name" value="Pantoate_ligase"/>
</dbReference>
<comment type="caution">
    <text evidence="9">The sequence shown here is derived from an EMBL/GenBank/DDBJ whole genome shotgun (WGS) entry which is preliminary data.</text>
</comment>
<dbReference type="HAMAP" id="MF_00158">
    <property type="entry name" value="PanC"/>
    <property type="match status" value="1"/>
</dbReference>
<keyword evidence="8" id="KW-0963">Cytoplasm</keyword>
<evidence type="ECO:0000256" key="4">
    <source>
        <dbReference type="ARBA" id="ARBA00022655"/>
    </source>
</evidence>
<dbReference type="NCBIfam" id="TIGR00018">
    <property type="entry name" value="panC"/>
    <property type="match status" value="1"/>
</dbReference>
<dbReference type="Gene3D" id="3.40.50.620">
    <property type="entry name" value="HUPs"/>
    <property type="match status" value="1"/>
</dbReference>
<comment type="catalytic activity">
    <reaction evidence="7 8">
        <text>(R)-pantoate + beta-alanine + ATP = (R)-pantothenate + AMP + diphosphate + H(+)</text>
        <dbReference type="Rhea" id="RHEA:10912"/>
        <dbReference type="ChEBI" id="CHEBI:15378"/>
        <dbReference type="ChEBI" id="CHEBI:15980"/>
        <dbReference type="ChEBI" id="CHEBI:29032"/>
        <dbReference type="ChEBI" id="CHEBI:30616"/>
        <dbReference type="ChEBI" id="CHEBI:33019"/>
        <dbReference type="ChEBI" id="CHEBI:57966"/>
        <dbReference type="ChEBI" id="CHEBI:456215"/>
        <dbReference type="EC" id="6.3.2.1"/>
    </reaction>
</comment>
<accession>A0A235FBC7</accession>
<comment type="subunit">
    <text evidence="8">Homodimer.</text>
</comment>
<reference evidence="9 10" key="1">
    <citation type="submission" date="2017-07" db="EMBL/GenBank/DDBJ databases">
        <title>Fictibacillus sp. nov. GDSW-R2A3 Genome sequencing and assembly.</title>
        <authorList>
            <person name="Mayilraj S."/>
        </authorList>
    </citation>
    <scope>NUCLEOTIDE SEQUENCE [LARGE SCALE GENOMIC DNA]</scope>
    <source>
        <strain evidence="9 10">GDSW-R2A3</strain>
    </source>
</reference>
<dbReference type="RefSeq" id="WP_094250513.1">
    <property type="nucleotide sequence ID" value="NZ_JBHLXL010000001.1"/>
</dbReference>
<keyword evidence="10" id="KW-1185">Reference proteome</keyword>
<dbReference type="CDD" id="cd00560">
    <property type="entry name" value="PanC"/>
    <property type="match status" value="1"/>
</dbReference>
<feature type="binding site" evidence="8">
    <location>
        <begin position="147"/>
        <end position="150"/>
    </location>
    <ligand>
        <name>ATP</name>
        <dbReference type="ChEBI" id="CHEBI:30616"/>
    </ligand>
</feature>
<dbReference type="NCBIfam" id="TIGR00125">
    <property type="entry name" value="cyt_tran_rel"/>
    <property type="match status" value="1"/>
</dbReference>
<keyword evidence="4 8" id="KW-0566">Pantothenate biosynthesis</keyword>
<keyword evidence="3 8" id="KW-0436">Ligase</keyword>
<evidence type="ECO:0000256" key="3">
    <source>
        <dbReference type="ARBA" id="ARBA00022598"/>
    </source>
</evidence>
<evidence type="ECO:0000256" key="8">
    <source>
        <dbReference type="HAMAP-Rule" id="MF_00158"/>
    </source>
</evidence>
<comment type="function">
    <text evidence="8">Catalyzes the condensation of pantoate with beta-alanine in an ATP-dependent reaction via a pantoyl-adenylate intermediate.</text>
</comment>
<dbReference type="UniPathway" id="UPA00028">
    <property type="reaction ID" value="UER00005"/>
</dbReference>
<evidence type="ECO:0000313" key="10">
    <source>
        <dbReference type="Proteomes" id="UP000215059"/>
    </source>
</evidence>
<organism evidence="9 10">
    <name type="scientific">Fictibacillus aquaticus</name>
    <dbReference type="NCBI Taxonomy" id="2021314"/>
    <lineage>
        <taxon>Bacteria</taxon>
        <taxon>Bacillati</taxon>
        <taxon>Bacillota</taxon>
        <taxon>Bacilli</taxon>
        <taxon>Bacillales</taxon>
        <taxon>Fictibacillaceae</taxon>
        <taxon>Fictibacillus</taxon>
    </lineage>
</organism>
<dbReference type="GO" id="GO:0005829">
    <property type="term" value="C:cytosol"/>
    <property type="evidence" value="ECO:0007669"/>
    <property type="project" value="TreeGrafter"/>
</dbReference>
<dbReference type="Pfam" id="PF02569">
    <property type="entry name" value="Pantoate_ligase"/>
    <property type="match status" value="1"/>
</dbReference>
<dbReference type="InterPro" id="IPR014729">
    <property type="entry name" value="Rossmann-like_a/b/a_fold"/>
</dbReference>
<dbReference type="GO" id="GO:0005524">
    <property type="term" value="F:ATP binding"/>
    <property type="evidence" value="ECO:0007669"/>
    <property type="project" value="UniProtKB-KW"/>
</dbReference>
<dbReference type="AlphaFoldDB" id="A0A235FBC7"/>
<dbReference type="InterPro" id="IPR042176">
    <property type="entry name" value="Pantoate_ligase_C"/>
</dbReference>
<evidence type="ECO:0000256" key="1">
    <source>
        <dbReference type="ARBA" id="ARBA00004990"/>
    </source>
</evidence>
<dbReference type="SUPFAM" id="SSF52374">
    <property type="entry name" value="Nucleotidylyl transferase"/>
    <property type="match status" value="1"/>
</dbReference>
<gene>
    <name evidence="8" type="primary">panC</name>
    <name evidence="9" type="ORF">CGZ90_01220</name>
</gene>
<comment type="miscellaneous">
    <text evidence="8">The reaction proceeds by a bi uni uni bi ping pong mechanism.</text>
</comment>
<proteinExistence type="inferred from homology"/>
<dbReference type="GO" id="GO:0004592">
    <property type="term" value="F:pantoate-beta-alanine ligase activity"/>
    <property type="evidence" value="ECO:0007669"/>
    <property type="project" value="UniProtKB-UniRule"/>
</dbReference>
<feature type="binding site" evidence="8">
    <location>
        <position position="61"/>
    </location>
    <ligand>
        <name>(R)-pantoate</name>
        <dbReference type="ChEBI" id="CHEBI:15980"/>
    </ligand>
</feature>
<feature type="binding site" evidence="8">
    <location>
        <position position="61"/>
    </location>
    <ligand>
        <name>beta-alanine</name>
        <dbReference type="ChEBI" id="CHEBI:57966"/>
    </ligand>
</feature>
<comment type="pathway">
    <text evidence="1 8">Cofactor biosynthesis; (R)-pantothenate biosynthesis; (R)-pantothenate from (R)-pantoate and beta-alanine: step 1/1.</text>
</comment>
<feature type="active site" description="Proton donor" evidence="8">
    <location>
        <position position="37"/>
    </location>
</feature>
<dbReference type="Proteomes" id="UP000215059">
    <property type="component" value="Unassembled WGS sequence"/>
</dbReference>
<dbReference type="OrthoDB" id="9773087at2"/>
<keyword evidence="5 8" id="KW-0547">Nucleotide-binding</keyword>
<dbReference type="EMBL" id="NOII01000001">
    <property type="protein sequence ID" value="OYD58552.1"/>
    <property type="molecule type" value="Genomic_DNA"/>
</dbReference>
<feature type="binding site" evidence="8">
    <location>
        <position position="176"/>
    </location>
    <ligand>
        <name>ATP</name>
        <dbReference type="ChEBI" id="CHEBI:30616"/>
    </ligand>
</feature>
<evidence type="ECO:0000256" key="2">
    <source>
        <dbReference type="ARBA" id="ARBA00009256"/>
    </source>
</evidence>
<feature type="binding site" evidence="8">
    <location>
        <begin position="184"/>
        <end position="187"/>
    </location>
    <ligand>
        <name>ATP</name>
        <dbReference type="ChEBI" id="CHEBI:30616"/>
    </ligand>
</feature>
<evidence type="ECO:0000256" key="5">
    <source>
        <dbReference type="ARBA" id="ARBA00022741"/>
    </source>
</evidence>